<dbReference type="PROSITE" id="PS51192">
    <property type="entry name" value="HELICASE_ATP_BIND_1"/>
    <property type="match status" value="1"/>
</dbReference>
<keyword evidence="10 12" id="KW-0413">Isomerase</keyword>
<dbReference type="GO" id="GO:0043138">
    <property type="term" value="F:3'-5' DNA helicase activity"/>
    <property type="evidence" value="ECO:0007669"/>
    <property type="project" value="UniProtKB-EC"/>
</dbReference>
<evidence type="ECO:0000256" key="5">
    <source>
        <dbReference type="ARBA" id="ARBA00022801"/>
    </source>
</evidence>
<evidence type="ECO:0000256" key="4">
    <source>
        <dbReference type="ARBA" id="ARBA00022741"/>
    </source>
</evidence>
<dbReference type="AlphaFoldDB" id="A0A934IPC8"/>
<evidence type="ECO:0000256" key="6">
    <source>
        <dbReference type="ARBA" id="ARBA00022806"/>
    </source>
</evidence>
<dbReference type="Gene3D" id="3.40.50.300">
    <property type="entry name" value="P-loop containing nucleotide triphosphate hydrolases"/>
    <property type="match status" value="2"/>
</dbReference>
<comment type="function">
    <text evidence="12">Initiates the restart of stalled replication forks, which reloads the replicative helicase on sites other than the origin of replication. Recognizes and binds to abandoned replication forks and remodels them to uncover a helicase loading site. Promotes assembly of the primosome at these replication forks.</text>
</comment>
<dbReference type="Pfam" id="PF18319">
    <property type="entry name" value="Zn_ribbon_PriA"/>
    <property type="match status" value="1"/>
</dbReference>
<dbReference type="GO" id="GO:0006269">
    <property type="term" value="P:DNA replication, synthesis of primer"/>
    <property type="evidence" value="ECO:0007669"/>
    <property type="project" value="UniProtKB-KW"/>
</dbReference>
<dbReference type="FunFam" id="3.40.50.300:FF:000489">
    <property type="entry name" value="Primosome assembly protein PriA"/>
    <property type="match status" value="1"/>
</dbReference>
<dbReference type="PANTHER" id="PTHR30580">
    <property type="entry name" value="PRIMOSOMAL PROTEIN N"/>
    <property type="match status" value="1"/>
</dbReference>
<dbReference type="HAMAP" id="MF_00983">
    <property type="entry name" value="PriA"/>
    <property type="match status" value="1"/>
</dbReference>
<dbReference type="SMART" id="SM00487">
    <property type="entry name" value="DEXDc"/>
    <property type="match status" value="1"/>
</dbReference>
<evidence type="ECO:0000256" key="11">
    <source>
        <dbReference type="ARBA" id="ARBA00048988"/>
    </source>
</evidence>
<feature type="binding site" evidence="12">
    <location>
        <position position="439"/>
    </location>
    <ligand>
        <name>Zn(2+)</name>
        <dbReference type="ChEBI" id="CHEBI:29105"/>
        <label>2</label>
    </ligand>
</feature>
<comment type="catalytic activity">
    <reaction evidence="12">
        <text>Couples ATP hydrolysis with the unwinding of duplex DNA by translocating in the 3'-5' direction.</text>
        <dbReference type="EC" id="5.6.2.4"/>
    </reaction>
</comment>
<dbReference type="InterPro" id="IPR041222">
    <property type="entry name" value="PriA_3primeBD"/>
</dbReference>
<comment type="caution">
    <text evidence="15">The sequence shown here is derived from an EMBL/GenBank/DDBJ whole genome shotgun (WGS) entry which is preliminary data.</text>
</comment>
<feature type="binding site" evidence="12">
    <location>
        <position position="467"/>
    </location>
    <ligand>
        <name>Zn(2+)</name>
        <dbReference type="ChEBI" id="CHEBI:29105"/>
        <label>1</label>
    </ligand>
</feature>
<comment type="catalytic activity">
    <reaction evidence="11 12">
        <text>ATP + H2O = ADP + phosphate + H(+)</text>
        <dbReference type="Rhea" id="RHEA:13065"/>
        <dbReference type="ChEBI" id="CHEBI:15377"/>
        <dbReference type="ChEBI" id="CHEBI:15378"/>
        <dbReference type="ChEBI" id="CHEBI:30616"/>
        <dbReference type="ChEBI" id="CHEBI:43474"/>
        <dbReference type="ChEBI" id="CHEBI:456216"/>
        <dbReference type="EC" id="5.6.2.4"/>
    </reaction>
</comment>
<feature type="binding site" evidence="12">
    <location>
        <position position="430"/>
    </location>
    <ligand>
        <name>Zn(2+)</name>
        <dbReference type="ChEBI" id="CHEBI:29105"/>
        <label>1</label>
    </ligand>
</feature>
<dbReference type="CDD" id="cd17929">
    <property type="entry name" value="DEXHc_priA"/>
    <property type="match status" value="1"/>
</dbReference>
<dbReference type="GO" id="GO:0006310">
    <property type="term" value="P:DNA recombination"/>
    <property type="evidence" value="ECO:0007669"/>
    <property type="project" value="InterPro"/>
</dbReference>
<dbReference type="GO" id="GO:0005524">
    <property type="term" value="F:ATP binding"/>
    <property type="evidence" value="ECO:0007669"/>
    <property type="project" value="UniProtKB-UniRule"/>
</dbReference>
<comment type="subunit">
    <text evidence="12">Component of the replication restart primosome.</text>
</comment>
<name>A0A934IPC8_9HYPH</name>
<dbReference type="GO" id="GO:0003677">
    <property type="term" value="F:DNA binding"/>
    <property type="evidence" value="ECO:0007669"/>
    <property type="project" value="UniProtKB-UniRule"/>
</dbReference>
<evidence type="ECO:0000256" key="7">
    <source>
        <dbReference type="ARBA" id="ARBA00022833"/>
    </source>
</evidence>
<protein>
    <recommendedName>
        <fullName evidence="12">Replication restart protein PriA</fullName>
    </recommendedName>
    <alternativeName>
        <fullName evidence="12">ATP-dependent DNA helicase PriA</fullName>
        <ecNumber evidence="12">5.6.2.4</ecNumber>
    </alternativeName>
    <alternativeName>
        <fullName evidence="12">DNA 3'-5' helicase PriA</fullName>
    </alternativeName>
</protein>
<dbReference type="SUPFAM" id="SSF52540">
    <property type="entry name" value="P-loop containing nucleoside triphosphate hydrolases"/>
    <property type="match status" value="2"/>
</dbReference>
<keyword evidence="2 12" id="KW-0235">DNA replication</keyword>
<keyword evidence="9 12" id="KW-0238">DNA-binding</keyword>
<dbReference type="GO" id="GO:0006270">
    <property type="term" value="P:DNA replication initiation"/>
    <property type="evidence" value="ECO:0007669"/>
    <property type="project" value="TreeGrafter"/>
</dbReference>
<dbReference type="InterPro" id="IPR001650">
    <property type="entry name" value="Helicase_C-like"/>
</dbReference>
<keyword evidence="16" id="KW-1185">Reference proteome</keyword>
<proteinExistence type="inferred from homology"/>
<dbReference type="NCBIfam" id="NF004070">
    <property type="entry name" value="PRK05580.2-2"/>
    <property type="match status" value="1"/>
</dbReference>
<evidence type="ECO:0000313" key="16">
    <source>
        <dbReference type="Proteomes" id="UP000609531"/>
    </source>
</evidence>
<feature type="binding site" evidence="12">
    <location>
        <position position="470"/>
    </location>
    <ligand>
        <name>Zn(2+)</name>
        <dbReference type="ChEBI" id="CHEBI:29105"/>
        <label>1</label>
    </ligand>
</feature>
<dbReference type="InterPro" id="IPR040498">
    <property type="entry name" value="PriA_CRR"/>
</dbReference>
<dbReference type="PANTHER" id="PTHR30580:SF0">
    <property type="entry name" value="PRIMOSOMAL PROTEIN N"/>
    <property type="match status" value="1"/>
</dbReference>
<feature type="binding site" evidence="12">
    <location>
        <position position="436"/>
    </location>
    <ligand>
        <name>Zn(2+)</name>
        <dbReference type="ChEBI" id="CHEBI:29105"/>
        <label>2</label>
    </ligand>
</feature>
<comment type="cofactor">
    <cofactor evidence="12">
        <name>Zn(2+)</name>
        <dbReference type="ChEBI" id="CHEBI:29105"/>
    </cofactor>
    <text evidence="12">Binds 2 zinc ions per subunit.</text>
</comment>
<feature type="region of interest" description="Disordered" evidence="13">
    <location>
        <begin position="172"/>
        <end position="191"/>
    </location>
</feature>
<dbReference type="GO" id="GO:1990077">
    <property type="term" value="C:primosome complex"/>
    <property type="evidence" value="ECO:0007669"/>
    <property type="project" value="UniProtKB-UniRule"/>
</dbReference>
<dbReference type="InterPro" id="IPR041236">
    <property type="entry name" value="PriA_C"/>
</dbReference>
<dbReference type="Proteomes" id="UP000609531">
    <property type="component" value="Unassembled WGS sequence"/>
</dbReference>
<keyword evidence="6 12" id="KW-0347">Helicase</keyword>
<evidence type="ECO:0000259" key="14">
    <source>
        <dbReference type="PROSITE" id="PS51192"/>
    </source>
</evidence>
<evidence type="ECO:0000313" key="15">
    <source>
        <dbReference type="EMBL" id="MBJ3776108.1"/>
    </source>
</evidence>
<keyword evidence="3 12" id="KW-0479">Metal-binding</keyword>
<dbReference type="InterPro" id="IPR011545">
    <property type="entry name" value="DEAD/DEAH_box_helicase_dom"/>
</dbReference>
<evidence type="ECO:0000256" key="3">
    <source>
        <dbReference type="ARBA" id="ARBA00022723"/>
    </source>
</evidence>
<feature type="domain" description="Helicase ATP-binding" evidence="14">
    <location>
        <begin position="200"/>
        <end position="366"/>
    </location>
</feature>
<sequence length="717" mass="76642">MTPEPERLSVLLPHRLGLLTYRAAEGVRPGDVVAVPLGGRTVVGVVWDEPPDETIADARLRPVAGRVGDIAIGADLRRFVDFVAHYTMTPPGAILRMVLRAPDALVPPKPLKALALSGTAPERSTGPREKVLAALADGPLTRKALLEASGASTAVVTGLLKAGVLEETRLAEVPPPRPDPQHRPPHLSPAQEDAADALKAMVGAGFSTVLLEGVTGSGKTEVYLEAIAAALAAGRQALVLMPEIALTPMVTARLSERFGVVPGEWHSGRTPAARTALWRDVATGRADIVVGARSALFLPFDRLGLIVVDEEHDPSFKQEDGVIYHARDMAIVRAKEADVPVVLASATPSVETRLNAESGRYRHLMLGTRHGGLALPDIRAVDLRATPPPRGEWLSPPVRQAVADTLKAGEQALLFLNRRGYAPLTVCRRCGHRFHCPNCSASLVEHRLRGRLVCHHCGHEEPRPRVCPSCGGEDTLAPCGPGVERVEEEVRALWPEARATVLSSDLAGGPQALVDALGRVARGEVDIVIGTQLVAKGYTFPRLQLVAVVDADLGLENGDPRAAERTFQMLTQVTGRAGRVTAGGRALLQTHAPDHPVIRAMVRGDGEAFYAEETLMRRDGGLPPFHRLAAVIVSAAEKAEAHAHAAALARTAPTGEVEVLGPAEAPLAVLRGRYRYRLLVRAPRRIMLQPILADWLAAVPVEGTVRRAVDIDPQSFL</sequence>
<dbReference type="Pfam" id="PF18074">
    <property type="entry name" value="PriA_C"/>
    <property type="match status" value="1"/>
</dbReference>
<organism evidence="15 16">
    <name type="scientific">Acuticoccus mangrovi</name>
    <dbReference type="NCBI Taxonomy" id="2796142"/>
    <lineage>
        <taxon>Bacteria</taxon>
        <taxon>Pseudomonadati</taxon>
        <taxon>Pseudomonadota</taxon>
        <taxon>Alphaproteobacteria</taxon>
        <taxon>Hyphomicrobiales</taxon>
        <taxon>Amorphaceae</taxon>
        <taxon>Acuticoccus</taxon>
    </lineage>
</organism>
<evidence type="ECO:0000256" key="13">
    <source>
        <dbReference type="SAM" id="MobiDB-lite"/>
    </source>
</evidence>
<keyword evidence="5 12" id="KW-0378">Hydrolase</keyword>
<dbReference type="InterPro" id="IPR042115">
    <property type="entry name" value="PriA_3primeBD_sf"/>
</dbReference>
<gene>
    <name evidence="12" type="primary">priA</name>
    <name evidence="15" type="ORF">JCR33_10445</name>
</gene>
<evidence type="ECO:0000256" key="2">
    <source>
        <dbReference type="ARBA" id="ARBA00022705"/>
    </source>
</evidence>
<dbReference type="InterPro" id="IPR027417">
    <property type="entry name" value="P-loop_NTPase"/>
</dbReference>
<evidence type="ECO:0000256" key="8">
    <source>
        <dbReference type="ARBA" id="ARBA00022840"/>
    </source>
</evidence>
<dbReference type="InterPro" id="IPR014001">
    <property type="entry name" value="Helicase_ATP-bd"/>
</dbReference>
<keyword evidence="1 12" id="KW-0639">Primosome</keyword>
<dbReference type="EMBL" id="JAEKJA010000007">
    <property type="protein sequence ID" value="MBJ3776108.1"/>
    <property type="molecule type" value="Genomic_DNA"/>
</dbReference>
<dbReference type="Pfam" id="PF17764">
    <property type="entry name" value="PriA_3primeBD"/>
    <property type="match status" value="1"/>
</dbReference>
<evidence type="ECO:0000256" key="12">
    <source>
        <dbReference type="HAMAP-Rule" id="MF_00983"/>
    </source>
</evidence>
<dbReference type="Gene3D" id="3.40.1440.60">
    <property type="entry name" value="PriA, 3(prime) DNA-binding domain"/>
    <property type="match status" value="1"/>
</dbReference>
<reference evidence="15" key="1">
    <citation type="submission" date="2020-12" db="EMBL/GenBank/DDBJ databases">
        <title>Bacterial taxonomy.</title>
        <authorList>
            <person name="Pan X."/>
        </authorList>
    </citation>
    <scope>NUCLEOTIDE SEQUENCE</scope>
    <source>
        <strain evidence="15">B2012</strain>
    </source>
</reference>
<accession>A0A934IPC8</accession>
<dbReference type="NCBIfam" id="TIGR00595">
    <property type="entry name" value="priA"/>
    <property type="match status" value="1"/>
</dbReference>
<feature type="binding site" evidence="12">
    <location>
        <position position="457"/>
    </location>
    <ligand>
        <name>Zn(2+)</name>
        <dbReference type="ChEBI" id="CHEBI:29105"/>
        <label>2</label>
    </ligand>
</feature>
<dbReference type="GO" id="GO:0006302">
    <property type="term" value="P:double-strand break repair"/>
    <property type="evidence" value="ECO:0007669"/>
    <property type="project" value="InterPro"/>
</dbReference>
<dbReference type="SMART" id="SM00490">
    <property type="entry name" value="HELICc"/>
    <property type="match status" value="1"/>
</dbReference>
<evidence type="ECO:0000256" key="10">
    <source>
        <dbReference type="ARBA" id="ARBA00023235"/>
    </source>
</evidence>
<comment type="similarity">
    <text evidence="12">Belongs to the helicase family. PriA subfamily.</text>
</comment>
<dbReference type="EC" id="5.6.2.4" evidence="12"/>
<dbReference type="Pfam" id="PF00270">
    <property type="entry name" value="DEAD"/>
    <property type="match status" value="1"/>
</dbReference>
<feature type="binding site" evidence="12">
    <location>
        <position position="454"/>
    </location>
    <ligand>
        <name>Zn(2+)</name>
        <dbReference type="ChEBI" id="CHEBI:29105"/>
        <label>2</label>
    </ligand>
</feature>
<dbReference type="InterPro" id="IPR005259">
    <property type="entry name" value="PriA"/>
</dbReference>
<dbReference type="GO" id="GO:0008270">
    <property type="term" value="F:zinc ion binding"/>
    <property type="evidence" value="ECO:0007669"/>
    <property type="project" value="UniProtKB-UniRule"/>
</dbReference>
<evidence type="ECO:0000256" key="9">
    <source>
        <dbReference type="ARBA" id="ARBA00023125"/>
    </source>
</evidence>
<keyword evidence="4 12" id="KW-0547">Nucleotide-binding</keyword>
<evidence type="ECO:0000256" key="1">
    <source>
        <dbReference type="ARBA" id="ARBA00022515"/>
    </source>
</evidence>
<feature type="binding site" evidence="12">
    <location>
        <position position="427"/>
    </location>
    <ligand>
        <name>Zn(2+)</name>
        <dbReference type="ChEBI" id="CHEBI:29105"/>
        <label>1</label>
    </ligand>
</feature>
<dbReference type="GO" id="GO:0016787">
    <property type="term" value="F:hydrolase activity"/>
    <property type="evidence" value="ECO:0007669"/>
    <property type="project" value="UniProtKB-KW"/>
</dbReference>
<dbReference type="RefSeq" id="WP_198881990.1">
    <property type="nucleotide sequence ID" value="NZ_JAEKJA010000007.1"/>
</dbReference>
<keyword evidence="7 12" id="KW-0862">Zinc</keyword>
<keyword evidence="8 12" id="KW-0067">ATP-binding</keyword>